<dbReference type="OrthoDB" id="2579882at2"/>
<dbReference type="AlphaFoldDB" id="A0A172THM2"/>
<dbReference type="RefSeq" id="WP_068606014.1">
    <property type="nucleotide sequence ID" value="NZ_CP011388.1"/>
</dbReference>
<accession>A0A172THM2</accession>
<protein>
    <submittedName>
        <fullName evidence="1">Uncharacterized protein</fullName>
    </submittedName>
</protein>
<gene>
    <name evidence="1" type="ORF">SY83_09445</name>
</gene>
<keyword evidence="2" id="KW-1185">Reference proteome</keyword>
<evidence type="ECO:0000313" key="1">
    <source>
        <dbReference type="EMBL" id="ANE46462.1"/>
    </source>
</evidence>
<organism evidence="1 2">
    <name type="scientific">Paenibacillus swuensis</name>
    <dbReference type="NCBI Taxonomy" id="1178515"/>
    <lineage>
        <taxon>Bacteria</taxon>
        <taxon>Bacillati</taxon>
        <taxon>Bacillota</taxon>
        <taxon>Bacilli</taxon>
        <taxon>Bacillales</taxon>
        <taxon>Paenibacillaceae</taxon>
        <taxon>Paenibacillus</taxon>
    </lineage>
</organism>
<name>A0A172THM2_9BACL</name>
<proteinExistence type="predicted"/>
<dbReference type="Proteomes" id="UP000076927">
    <property type="component" value="Chromosome"/>
</dbReference>
<dbReference type="KEGG" id="pswu:SY83_09445"/>
<evidence type="ECO:0000313" key="2">
    <source>
        <dbReference type="Proteomes" id="UP000076927"/>
    </source>
</evidence>
<reference evidence="1 2" key="1">
    <citation type="submission" date="2015-01" db="EMBL/GenBank/DDBJ databases">
        <title>Paenibacillus swuensis/DY6/whole genome sequencing.</title>
        <authorList>
            <person name="Kim M.K."/>
            <person name="Srinivasan S."/>
            <person name="Lee J.-J."/>
        </authorList>
    </citation>
    <scope>NUCLEOTIDE SEQUENCE [LARGE SCALE GENOMIC DNA]</scope>
    <source>
        <strain evidence="1 2">DY6</strain>
    </source>
</reference>
<dbReference type="PATRIC" id="fig|1178515.4.peg.1887"/>
<dbReference type="EMBL" id="CP011388">
    <property type="protein sequence ID" value="ANE46462.1"/>
    <property type="molecule type" value="Genomic_DNA"/>
</dbReference>
<sequence>MPGLLRTVNGTTTLFATASLKSKQEGILSANIELVTNVSRNVSVIFLNITQNACNLATLKIQSLNRTSSRLTASFGKQVHGVSSANILLQVKNGNIHAKGFINKQSIIPIKLGCGCQTGCSCTGKKKVRFKDGTTLKISIDNSLELALKRLFTKLEREIKKLIPRSRKGATATSDPDCRARCFQIGNSCRAACGIFAVLCTPICLSAQAVCLISCLPT</sequence>